<reference evidence="2" key="1">
    <citation type="journal article" date="2020" name="Int. J. Syst. Evol. Microbiol.">
        <title>Aquipluma nitroreducens gen. nov. sp. nov., a novel facultatively anaerobic bacterium isolated from a freshwater lake.</title>
        <authorList>
            <person name="Watanabe M."/>
            <person name="Kojima H."/>
            <person name="Fukui M."/>
        </authorList>
    </citation>
    <scope>NUCLEOTIDE SEQUENCE</scope>
    <source>
        <strain evidence="2">MeG22</strain>
    </source>
</reference>
<keyword evidence="3" id="KW-1185">Reference proteome</keyword>
<accession>A0A5K7SG01</accession>
<proteinExistence type="predicted"/>
<evidence type="ECO:0000259" key="1">
    <source>
        <dbReference type="Pfam" id="PF12728"/>
    </source>
</evidence>
<dbReference type="SUPFAM" id="SSF46955">
    <property type="entry name" value="Putative DNA-binding domain"/>
    <property type="match status" value="1"/>
</dbReference>
<evidence type="ECO:0000313" key="2">
    <source>
        <dbReference type="EMBL" id="BBE20415.1"/>
    </source>
</evidence>
<dbReference type="PANTHER" id="PTHR34585">
    <property type="match status" value="1"/>
</dbReference>
<dbReference type="RefSeq" id="WP_318348564.1">
    <property type="nucleotide sequence ID" value="NZ_AP018694.1"/>
</dbReference>
<dbReference type="Proteomes" id="UP001193389">
    <property type="component" value="Chromosome"/>
</dbReference>
<dbReference type="KEGG" id="anf:AQPE_4607"/>
<organism evidence="2 3">
    <name type="scientific">Aquipluma nitroreducens</name>
    <dbReference type="NCBI Taxonomy" id="2010828"/>
    <lineage>
        <taxon>Bacteria</taxon>
        <taxon>Pseudomonadati</taxon>
        <taxon>Bacteroidota</taxon>
        <taxon>Bacteroidia</taxon>
        <taxon>Marinilabiliales</taxon>
        <taxon>Prolixibacteraceae</taxon>
        <taxon>Aquipluma</taxon>
    </lineage>
</organism>
<dbReference type="AlphaFoldDB" id="A0A5K7SG01"/>
<dbReference type="EMBL" id="AP018694">
    <property type="protein sequence ID" value="BBE20415.1"/>
    <property type="molecule type" value="Genomic_DNA"/>
</dbReference>
<dbReference type="Pfam" id="PF12728">
    <property type="entry name" value="HTH_17"/>
    <property type="match status" value="1"/>
</dbReference>
<evidence type="ECO:0000313" key="3">
    <source>
        <dbReference type="Proteomes" id="UP001193389"/>
    </source>
</evidence>
<dbReference type="InterPro" id="IPR041657">
    <property type="entry name" value="HTH_17"/>
</dbReference>
<name>A0A5K7SG01_9BACT</name>
<gene>
    <name evidence="2" type="ORF">AQPE_4607</name>
</gene>
<sequence>MPSEIITTNDLREFKTELLTEFRKMLKEHHGQPSKKWLKSYEVKKMLGISPGTLQNMRINGTIPFTKMGGILFYDSEDIRKILEDNKNVPRFSFDGKR</sequence>
<feature type="domain" description="Helix-turn-helix" evidence="1">
    <location>
        <begin position="37"/>
        <end position="86"/>
    </location>
</feature>
<dbReference type="InterPro" id="IPR009061">
    <property type="entry name" value="DNA-bd_dom_put_sf"/>
</dbReference>
<protein>
    <recommendedName>
        <fullName evidence="1">Helix-turn-helix domain-containing protein</fullName>
    </recommendedName>
</protein>
<dbReference type="PANTHER" id="PTHR34585:SF22">
    <property type="entry name" value="HELIX-TURN-HELIX DOMAIN-CONTAINING PROTEIN"/>
    <property type="match status" value="1"/>
</dbReference>